<dbReference type="AlphaFoldDB" id="A0A9D4SJA8"/>
<feature type="domain" description="Major facilitator superfamily (MFS) profile" evidence="7">
    <location>
        <begin position="106"/>
        <end position="544"/>
    </location>
</feature>
<feature type="transmembrane region" description="Helical" evidence="6">
    <location>
        <begin position="519"/>
        <end position="539"/>
    </location>
</feature>
<feature type="transmembrane region" description="Helical" evidence="6">
    <location>
        <begin position="182"/>
        <end position="200"/>
    </location>
</feature>
<dbReference type="Proteomes" id="UP000828236">
    <property type="component" value="Unassembled WGS sequence"/>
</dbReference>
<proteinExistence type="predicted"/>
<feature type="transmembrane region" description="Helical" evidence="6">
    <location>
        <begin position="431"/>
        <end position="450"/>
    </location>
</feature>
<evidence type="ECO:0000313" key="8">
    <source>
        <dbReference type="EMBL" id="KAH7644619.1"/>
    </source>
</evidence>
<evidence type="ECO:0000256" key="4">
    <source>
        <dbReference type="ARBA" id="ARBA00023136"/>
    </source>
</evidence>
<dbReference type="PROSITE" id="PS50850">
    <property type="entry name" value="MFS"/>
    <property type="match status" value="1"/>
</dbReference>
<feature type="transmembrane region" description="Helical" evidence="6">
    <location>
        <begin position="239"/>
        <end position="259"/>
    </location>
</feature>
<dbReference type="InterPro" id="IPR036259">
    <property type="entry name" value="MFS_trans_sf"/>
</dbReference>
<organism evidence="8">
    <name type="scientific">Dermatophagoides farinae</name>
    <name type="common">American house dust mite</name>
    <dbReference type="NCBI Taxonomy" id="6954"/>
    <lineage>
        <taxon>Eukaryota</taxon>
        <taxon>Metazoa</taxon>
        <taxon>Ecdysozoa</taxon>
        <taxon>Arthropoda</taxon>
        <taxon>Chelicerata</taxon>
        <taxon>Arachnida</taxon>
        <taxon>Acari</taxon>
        <taxon>Acariformes</taxon>
        <taxon>Sarcoptiformes</taxon>
        <taxon>Astigmata</taxon>
        <taxon>Psoroptidia</taxon>
        <taxon>Analgoidea</taxon>
        <taxon>Pyroglyphidae</taxon>
        <taxon>Dermatophagoidinae</taxon>
        <taxon>Dermatophagoides</taxon>
    </lineage>
</organism>
<protein>
    <submittedName>
        <fullName evidence="8">Organic cation transporter 1-like</fullName>
    </submittedName>
</protein>
<evidence type="ECO:0000256" key="1">
    <source>
        <dbReference type="ARBA" id="ARBA00004141"/>
    </source>
</evidence>
<feature type="transmembrane region" description="Helical" evidence="6">
    <location>
        <begin position="493"/>
        <end position="513"/>
    </location>
</feature>
<dbReference type="PANTHER" id="PTHR24064">
    <property type="entry name" value="SOLUTE CARRIER FAMILY 22 MEMBER"/>
    <property type="match status" value="1"/>
</dbReference>
<feature type="transmembrane region" description="Helical" evidence="6">
    <location>
        <begin position="20"/>
        <end position="41"/>
    </location>
</feature>
<keyword evidence="2 6" id="KW-0812">Transmembrane</keyword>
<feature type="transmembrane region" description="Helical" evidence="6">
    <location>
        <begin position="401"/>
        <end position="419"/>
    </location>
</feature>
<dbReference type="GO" id="GO:0022857">
    <property type="term" value="F:transmembrane transporter activity"/>
    <property type="evidence" value="ECO:0007669"/>
    <property type="project" value="InterPro"/>
</dbReference>
<gene>
    <name evidence="8" type="ORF">HUG17_0157</name>
</gene>
<feature type="compositionally biased region" description="Low complexity" evidence="5">
    <location>
        <begin position="621"/>
        <end position="649"/>
    </location>
</feature>
<comment type="caution">
    <text evidence="8">The sequence shown here is derived from an EMBL/GenBank/DDBJ whole genome shotgun (WGS) entry which is preliminary data.</text>
</comment>
<dbReference type="Pfam" id="PF00083">
    <property type="entry name" value="Sugar_tr"/>
    <property type="match status" value="1"/>
</dbReference>
<dbReference type="InterPro" id="IPR020846">
    <property type="entry name" value="MFS_dom"/>
</dbReference>
<comment type="subcellular location">
    <subcellularLocation>
        <location evidence="1">Membrane</location>
        <topology evidence="1">Multi-pass membrane protein</topology>
    </subcellularLocation>
</comment>
<name>A0A9D4SJA8_DERFA</name>
<evidence type="ECO:0000256" key="2">
    <source>
        <dbReference type="ARBA" id="ARBA00022692"/>
    </source>
</evidence>
<evidence type="ECO:0000256" key="3">
    <source>
        <dbReference type="ARBA" id="ARBA00022989"/>
    </source>
</evidence>
<feature type="transmembrane region" description="Helical" evidence="6">
    <location>
        <begin position="150"/>
        <end position="170"/>
    </location>
</feature>
<keyword evidence="3 6" id="KW-1133">Transmembrane helix</keyword>
<dbReference type="PROSITE" id="PS00216">
    <property type="entry name" value="SUGAR_TRANSPORT_1"/>
    <property type="match status" value="1"/>
</dbReference>
<dbReference type="SUPFAM" id="SSF103473">
    <property type="entry name" value="MFS general substrate transporter"/>
    <property type="match status" value="1"/>
</dbReference>
<dbReference type="InterPro" id="IPR005829">
    <property type="entry name" value="Sugar_transporter_CS"/>
</dbReference>
<feature type="region of interest" description="Disordered" evidence="5">
    <location>
        <begin position="621"/>
        <end position="666"/>
    </location>
</feature>
<feature type="transmembrane region" description="Helical" evidence="6">
    <location>
        <begin position="456"/>
        <end position="477"/>
    </location>
</feature>
<feature type="transmembrane region" description="Helical" evidence="6">
    <location>
        <begin position="265"/>
        <end position="286"/>
    </location>
</feature>
<accession>A0A9D4SJA8</accession>
<feature type="transmembrane region" description="Helical" evidence="6">
    <location>
        <begin position="206"/>
        <end position="227"/>
    </location>
</feature>
<evidence type="ECO:0000256" key="5">
    <source>
        <dbReference type="SAM" id="MobiDB-lite"/>
    </source>
</evidence>
<dbReference type="Gene3D" id="1.20.1250.20">
    <property type="entry name" value="MFS general substrate transporter like domains"/>
    <property type="match status" value="1"/>
</dbReference>
<reference evidence="8" key="2">
    <citation type="journal article" date="2021" name="World Allergy Organ. J.">
        <title>Chromosome-level assembly of Dermatophagoides farinae genome and transcriptome reveals two novel allergens Der f 37 and Der f 39.</title>
        <authorList>
            <person name="Chen J."/>
            <person name="Cai Z."/>
            <person name="Fan D."/>
            <person name="Hu J."/>
            <person name="Hou Y."/>
            <person name="He Y."/>
            <person name="Zhang Z."/>
            <person name="Zhao Z."/>
            <person name="Gao P."/>
            <person name="Hu W."/>
            <person name="Sun J."/>
            <person name="Li J."/>
            <person name="Ji K."/>
        </authorList>
    </citation>
    <scope>NUCLEOTIDE SEQUENCE</scope>
    <source>
        <strain evidence="8">JKM2019</strain>
    </source>
</reference>
<evidence type="ECO:0000259" key="7">
    <source>
        <dbReference type="PROSITE" id="PS50850"/>
    </source>
</evidence>
<reference evidence="8" key="1">
    <citation type="submission" date="2020-06" db="EMBL/GenBank/DDBJ databases">
        <authorList>
            <person name="Ji K."/>
            <person name="Li J."/>
        </authorList>
    </citation>
    <scope>NUCLEOTIDE SEQUENCE</scope>
    <source>
        <strain evidence="8">JKM2019</strain>
        <tissue evidence="8">Whole body</tissue>
    </source>
</reference>
<dbReference type="EMBL" id="SDOV01000001">
    <property type="protein sequence ID" value="KAH7644619.1"/>
    <property type="molecule type" value="Genomic_DNA"/>
</dbReference>
<evidence type="ECO:0000256" key="6">
    <source>
        <dbReference type="SAM" id="Phobius"/>
    </source>
</evidence>
<feature type="transmembrane region" description="Helical" evidence="6">
    <location>
        <begin position="371"/>
        <end position="389"/>
    </location>
</feature>
<dbReference type="GO" id="GO:0016020">
    <property type="term" value="C:membrane"/>
    <property type="evidence" value="ECO:0007669"/>
    <property type="project" value="UniProtKB-SubCell"/>
</dbReference>
<sequence length="666" mass="76269">MKFEDILQQIGDENRFQKFLIIFLLLPTSFFNVFFEGMFLLSTPDHWCRVPELEHLSMEQQQHLIRPIDPITGKRSNCERYDVEYKDFLNTINTNNNNNNDLHQDIKLLISNSTIQTFAKIQCNNGWIYDQSLYTETAVTWFNFVCNRDYYVNLIMSLTAIGLAVLTPLLSNLSDSIGRKKAMLITMIIAQISCLSPIIFKDIYSFLIARFLAGGILCVYYQLPFVITQELVSQKYRTLASSLSAIFYSLGSCSLTLALKLTGNWVTFTWVQFIFTSFLIIAYKLIPESPSWLISKKRYDEAYEQLAQVCRFNKRKVPDDLMANIMSLESDEDELKSTTTTTTKITEINNDNENEDSFFDLILMPGLRSKTLIITIVFIACIIGYGGIIGNTVNMEANNQLYNYLLLSFIDLPSLFICWKLINTRLGRRWTNVITMGICGIALILPAIFNRQYDEYFYTGCTLVGKFGVAGTFMIIYQHSSELYPTTLRNQGLGLTATIGSIGAILTPQIVYIAKYGEWIPLFIIGILCLLASIIASFLPETLNEYLPQCSREAANFGRDKKFFTMADLKNRKLSITKKTTTISINNDDDGEKQQQQTSPKTLMKIFSNKNSNDYNSNCNHQNNNNNNNYYYYHTSNNNNNNNNAHNHYLTPCPPPPQQQHMELQT</sequence>
<keyword evidence="4 6" id="KW-0472">Membrane</keyword>
<dbReference type="InterPro" id="IPR005828">
    <property type="entry name" value="MFS_sugar_transport-like"/>
</dbReference>